<name>A0A6S7JZV1_PARCT</name>
<comment type="caution">
    <text evidence="1">The sequence shown here is derived from an EMBL/GenBank/DDBJ whole genome shotgun (WGS) entry which is preliminary data.</text>
</comment>
<keyword evidence="2" id="KW-1185">Reference proteome</keyword>
<dbReference type="Proteomes" id="UP001152795">
    <property type="component" value="Unassembled WGS sequence"/>
</dbReference>
<evidence type="ECO:0000313" key="1">
    <source>
        <dbReference type="EMBL" id="CAB4036668.1"/>
    </source>
</evidence>
<protein>
    <submittedName>
        <fullName evidence="1">Uncharacterized protein</fullName>
    </submittedName>
</protein>
<organism evidence="1 2">
    <name type="scientific">Paramuricea clavata</name>
    <name type="common">Red gorgonian</name>
    <name type="synonym">Violescent sea-whip</name>
    <dbReference type="NCBI Taxonomy" id="317549"/>
    <lineage>
        <taxon>Eukaryota</taxon>
        <taxon>Metazoa</taxon>
        <taxon>Cnidaria</taxon>
        <taxon>Anthozoa</taxon>
        <taxon>Octocorallia</taxon>
        <taxon>Malacalcyonacea</taxon>
        <taxon>Plexauridae</taxon>
        <taxon>Paramuricea</taxon>
    </lineage>
</organism>
<proteinExistence type="predicted"/>
<gene>
    <name evidence="1" type="ORF">PACLA_8A000934</name>
</gene>
<feature type="non-terminal residue" evidence="1">
    <location>
        <position position="1"/>
    </location>
</feature>
<evidence type="ECO:0000313" key="2">
    <source>
        <dbReference type="Proteomes" id="UP001152795"/>
    </source>
</evidence>
<reference evidence="1" key="1">
    <citation type="submission" date="2020-04" db="EMBL/GenBank/DDBJ databases">
        <authorList>
            <person name="Alioto T."/>
            <person name="Alioto T."/>
            <person name="Gomez Garrido J."/>
        </authorList>
    </citation>
    <scope>NUCLEOTIDE SEQUENCE</scope>
    <source>
        <strain evidence="1">A484AB</strain>
    </source>
</reference>
<dbReference type="EMBL" id="CACRXK020022277">
    <property type="protein sequence ID" value="CAB4036668.1"/>
    <property type="molecule type" value="Genomic_DNA"/>
</dbReference>
<accession>A0A6S7JZV1</accession>
<feature type="non-terminal residue" evidence="1">
    <location>
        <position position="56"/>
    </location>
</feature>
<dbReference type="AlphaFoldDB" id="A0A6S7JZV1"/>
<sequence>QVELDHLADPQEFYSTEWENESDELYNYAYEHAIGSPLNRIKIPYNTDVIYEEPYE</sequence>